<reference evidence="3" key="1">
    <citation type="submission" date="2015-06" db="EMBL/GenBank/DDBJ databases">
        <title>Expansion of signal transduction pathways in fungi by whole-genome duplication.</title>
        <authorList>
            <consortium name="DOE Joint Genome Institute"/>
            <person name="Corrochano L.M."/>
            <person name="Kuo A."/>
            <person name="Marcet-Houben M."/>
            <person name="Polaino S."/>
            <person name="Salamov A."/>
            <person name="Villalobos J.M."/>
            <person name="Alvarez M.I."/>
            <person name="Avalos J."/>
            <person name="Benito E.P."/>
            <person name="Benoit I."/>
            <person name="Burger G."/>
            <person name="Camino L.P."/>
            <person name="Canovas D."/>
            <person name="Cerda-Olmedo E."/>
            <person name="Cheng J.-F."/>
            <person name="Dominguez A."/>
            <person name="Elias M."/>
            <person name="Eslava A.P."/>
            <person name="Glaser F."/>
            <person name="Grimwood J."/>
            <person name="Gutierrez G."/>
            <person name="Heitman J."/>
            <person name="Henrissat B."/>
            <person name="Iturriaga E.A."/>
            <person name="Lang B.F."/>
            <person name="Lavin J.L."/>
            <person name="Lee S."/>
            <person name="Li W."/>
            <person name="Lindquist E."/>
            <person name="Lopez-Garcia S."/>
            <person name="Luque E.M."/>
            <person name="Marcos A.T."/>
            <person name="Martin J."/>
            <person name="McCluskey K."/>
            <person name="Medina H.R."/>
            <person name="Miralles-Duran A."/>
            <person name="Miyazaki A."/>
            <person name="Munoz-Torres E."/>
            <person name="Oguiza J.A."/>
            <person name="Ohm R."/>
            <person name="Olmedo M."/>
            <person name="Orejas M."/>
            <person name="Ortiz-Castellanos L."/>
            <person name="Pisabarro A.G."/>
            <person name="Rodriguez-Romero J."/>
            <person name="Ruiz-Herrera J."/>
            <person name="Ruiz-Vazquez R."/>
            <person name="Sanz C."/>
            <person name="Schackwitz W."/>
            <person name="Schmutz J."/>
            <person name="Shahriari M."/>
            <person name="Shelest E."/>
            <person name="Silva-Franco F."/>
            <person name="Soanes D."/>
            <person name="Syed K."/>
            <person name="Tagua V.G."/>
            <person name="Talbot N.J."/>
            <person name="Thon M."/>
            <person name="De vries R.P."/>
            <person name="Wiebenga A."/>
            <person name="Yadav J.S."/>
            <person name="Braun E.L."/>
            <person name="Baker S."/>
            <person name="Garre V."/>
            <person name="Horwitz B."/>
            <person name="Torres-Martinez S."/>
            <person name="Idnurm A."/>
            <person name="Herrera-Estrella A."/>
            <person name="Gabaldon T."/>
            <person name="Grigoriev I.V."/>
        </authorList>
    </citation>
    <scope>NUCLEOTIDE SEQUENCE [LARGE SCALE GENOMIC DNA]</scope>
    <source>
        <strain evidence="3">NRRL 1555(-)</strain>
    </source>
</reference>
<dbReference type="GeneID" id="29003340"/>
<dbReference type="InParanoid" id="A0A163AAJ4"/>
<proteinExistence type="predicted"/>
<sequence>MLKLICALICFWSCTMVALAAPITTGQIVLKDTQRKTSPCDGDPDEALKEYARKEQAEDNAFGLSFDLEAFLQEIEEEEEQEAKDDTVFLELEDTWPFEEEAQRTELEAALLALLWPEQEEDPLDFCSDT</sequence>
<keyword evidence="3" id="KW-1185">Reference proteome</keyword>
<name>A0A163AAJ4_PHYB8</name>
<dbReference type="AlphaFoldDB" id="A0A163AAJ4"/>
<dbReference type="Proteomes" id="UP000077315">
    <property type="component" value="Unassembled WGS sequence"/>
</dbReference>
<feature type="signal peptide" evidence="1">
    <location>
        <begin position="1"/>
        <end position="20"/>
    </location>
</feature>
<feature type="chain" id="PRO_5007841459" evidence="1">
    <location>
        <begin position="21"/>
        <end position="130"/>
    </location>
</feature>
<dbReference type="EMBL" id="KV440984">
    <property type="protein sequence ID" value="OAD72161.1"/>
    <property type="molecule type" value="Genomic_DNA"/>
</dbReference>
<protein>
    <submittedName>
        <fullName evidence="2">Uncharacterized protein</fullName>
    </submittedName>
</protein>
<organism evidence="2 3">
    <name type="scientific">Phycomyces blakesleeanus (strain ATCC 8743b / DSM 1359 / FGSC 10004 / NBRC 33097 / NRRL 1555)</name>
    <dbReference type="NCBI Taxonomy" id="763407"/>
    <lineage>
        <taxon>Eukaryota</taxon>
        <taxon>Fungi</taxon>
        <taxon>Fungi incertae sedis</taxon>
        <taxon>Mucoromycota</taxon>
        <taxon>Mucoromycotina</taxon>
        <taxon>Mucoromycetes</taxon>
        <taxon>Mucorales</taxon>
        <taxon>Phycomycetaceae</taxon>
        <taxon>Phycomyces</taxon>
    </lineage>
</organism>
<dbReference type="RefSeq" id="XP_018290201.1">
    <property type="nucleotide sequence ID" value="XM_018442434.1"/>
</dbReference>
<evidence type="ECO:0000313" key="3">
    <source>
        <dbReference type="Proteomes" id="UP000077315"/>
    </source>
</evidence>
<keyword evidence="1" id="KW-0732">Signal</keyword>
<dbReference type="OrthoDB" id="10375787at2759"/>
<gene>
    <name evidence="2" type="ORF">PHYBLDRAFT_71250</name>
</gene>
<accession>A0A163AAJ4</accession>
<dbReference type="VEuPathDB" id="FungiDB:PHYBLDRAFT_71250"/>
<evidence type="ECO:0000256" key="1">
    <source>
        <dbReference type="SAM" id="SignalP"/>
    </source>
</evidence>
<evidence type="ECO:0000313" key="2">
    <source>
        <dbReference type="EMBL" id="OAD72161.1"/>
    </source>
</evidence>